<dbReference type="AlphaFoldDB" id="X0SP83"/>
<comment type="caution">
    <text evidence="1">The sequence shown here is derived from an EMBL/GenBank/DDBJ whole genome shotgun (WGS) entry which is preliminary data.</text>
</comment>
<sequence length="121" mass="13787">TNWGIANYSDMVVLSGSQHKKEAFTFLKYFTSDENVIRIMYEKMGMMPAHLGMLQKSWVQDPFLDAPKKQNPYSRGVPWKHAKWPGAQDFLARALTEAVAGKDVNLIAKEVQRDLEDLLAD</sequence>
<dbReference type="Gene3D" id="3.40.190.10">
    <property type="entry name" value="Periplasmic binding protein-like II"/>
    <property type="match status" value="1"/>
</dbReference>
<name>X0SP83_9ZZZZ</name>
<protein>
    <recommendedName>
        <fullName evidence="2">Extracellular solute-binding protein family 1</fullName>
    </recommendedName>
</protein>
<feature type="non-terminal residue" evidence="1">
    <location>
        <position position="1"/>
    </location>
</feature>
<dbReference type="SUPFAM" id="SSF53850">
    <property type="entry name" value="Periplasmic binding protein-like II"/>
    <property type="match status" value="1"/>
</dbReference>
<evidence type="ECO:0000313" key="1">
    <source>
        <dbReference type="EMBL" id="GAF76936.1"/>
    </source>
</evidence>
<organism evidence="1">
    <name type="scientific">marine sediment metagenome</name>
    <dbReference type="NCBI Taxonomy" id="412755"/>
    <lineage>
        <taxon>unclassified sequences</taxon>
        <taxon>metagenomes</taxon>
        <taxon>ecological metagenomes</taxon>
    </lineage>
</organism>
<reference evidence="1" key="1">
    <citation type="journal article" date="2014" name="Front. Microbiol.">
        <title>High frequency of phylogenetically diverse reductive dehalogenase-homologous genes in deep subseafloor sedimentary metagenomes.</title>
        <authorList>
            <person name="Kawai M."/>
            <person name="Futagami T."/>
            <person name="Toyoda A."/>
            <person name="Takaki Y."/>
            <person name="Nishi S."/>
            <person name="Hori S."/>
            <person name="Arai W."/>
            <person name="Tsubouchi T."/>
            <person name="Morono Y."/>
            <person name="Uchiyama I."/>
            <person name="Ito T."/>
            <person name="Fujiyama A."/>
            <person name="Inagaki F."/>
            <person name="Takami H."/>
        </authorList>
    </citation>
    <scope>NUCLEOTIDE SEQUENCE</scope>
    <source>
        <strain evidence="1">Expedition CK06-06</strain>
    </source>
</reference>
<dbReference type="EMBL" id="BARS01000413">
    <property type="protein sequence ID" value="GAF76936.1"/>
    <property type="molecule type" value="Genomic_DNA"/>
</dbReference>
<gene>
    <name evidence="1" type="ORF">S01H1_01026</name>
</gene>
<accession>X0SP83</accession>
<proteinExistence type="predicted"/>
<evidence type="ECO:0008006" key="2">
    <source>
        <dbReference type="Google" id="ProtNLM"/>
    </source>
</evidence>